<dbReference type="InterPro" id="IPR013785">
    <property type="entry name" value="Aldolase_TIM"/>
</dbReference>
<feature type="binding site" evidence="11">
    <location>
        <position position="238"/>
    </location>
    <ligand>
        <name>Mn(2+)</name>
        <dbReference type="ChEBI" id="CHEBI:29035"/>
    </ligand>
</feature>
<evidence type="ECO:0000259" key="12">
    <source>
        <dbReference type="PROSITE" id="PS50991"/>
    </source>
</evidence>
<dbReference type="FunFam" id="3.20.20.70:FF:000010">
    <property type="entry name" value="2-isopropylmalate synthase"/>
    <property type="match status" value="1"/>
</dbReference>
<dbReference type="EC" id="2.3.3.13" evidence="3 11"/>
<comment type="subunit">
    <text evidence="11">Homodimer.</text>
</comment>
<dbReference type="Gene3D" id="1.10.238.260">
    <property type="match status" value="1"/>
</dbReference>
<proteinExistence type="inferred from homology"/>
<dbReference type="PANTHER" id="PTHR10277">
    <property type="entry name" value="HOMOCITRATE SYNTHASE-RELATED"/>
    <property type="match status" value="1"/>
</dbReference>
<dbReference type="NCBIfam" id="NF002086">
    <property type="entry name" value="PRK00915.1-3"/>
    <property type="match status" value="1"/>
</dbReference>
<dbReference type="PROSITE" id="PS00816">
    <property type="entry name" value="AIPM_HOMOCIT_SYNTH_2"/>
    <property type="match status" value="1"/>
</dbReference>
<evidence type="ECO:0000256" key="3">
    <source>
        <dbReference type="ARBA" id="ARBA00012973"/>
    </source>
</evidence>
<keyword evidence="9 11" id="KW-0464">Manganese</keyword>
<keyword evidence="10 11" id="KW-0100">Branched-chain amino acid biosynthesis</keyword>
<feature type="binding site" evidence="11">
    <location>
        <position position="202"/>
    </location>
    <ligand>
        <name>Mn(2+)</name>
        <dbReference type="ChEBI" id="CHEBI:29035"/>
    </ligand>
</feature>
<dbReference type="FunFam" id="3.30.160.270:FF:000003">
    <property type="entry name" value="2-isopropylmalate synthase"/>
    <property type="match status" value="1"/>
</dbReference>
<dbReference type="GO" id="GO:0003852">
    <property type="term" value="F:2-isopropylmalate synthase activity"/>
    <property type="evidence" value="ECO:0007669"/>
    <property type="project" value="UniProtKB-UniRule"/>
</dbReference>
<reference evidence="13" key="1">
    <citation type="journal article" date="2020" name="mSystems">
        <title>Genome- and Community-Level Interaction Insights into Carbon Utilization and Element Cycling Functions of Hydrothermarchaeota in Hydrothermal Sediment.</title>
        <authorList>
            <person name="Zhou Z."/>
            <person name="Liu Y."/>
            <person name="Xu W."/>
            <person name="Pan J."/>
            <person name="Luo Z.H."/>
            <person name="Li M."/>
        </authorList>
    </citation>
    <scope>NUCLEOTIDE SEQUENCE [LARGE SCALE GENOMIC DNA]</scope>
    <source>
        <strain evidence="13">SpSt-897</strain>
    </source>
</reference>
<evidence type="ECO:0000256" key="6">
    <source>
        <dbReference type="ARBA" id="ARBA00022605"/>
    </source>
</evidence>
<dbReference type="CDD" id="cd07940">
    <property type="entry name" value="DRE_TIM_IPMS"/>
    <property type="match status" value="1"/>
</dbReference>
<dbReference type="Pfam" id="PF00682">
    <property type="entry name" value="HMGL-like"/>
    <property type="match status" value="1"/>
</dbReference>
<dbReference type="NCBIfam" id="TIGR00973">
    <property type="entry name" value="leuA_bact"/>
    <property type="match status" value="1"/>
</dbReference>
<dbReference type="GO" id="GO:0005737">
    <property type="term" value="C:cytoplasm"/>
    <property type="evidence" value="ECO:0007669"/>
    <property type="project" value="UniProtKB-UniRule"/>
</dbReference>
<dbReference type="GO" id="GO:0009098">
    <property type="term" value="P:L-leucine biosynthetic process"/>
    <property type="evidence" value="ECO:0007669"/>
    <property type="project" value="UniProtKB-UniRule"/>
</dbReference>
<accession>A0A7C3UYB8</accession>
<evidence type="ECO:0000256" key="5">
    <source>
        <dbReference type="ARBA" id="ARBA00022430"/>
    </source>
</evidence>
<dbReference type="NCBIfam" id="NF002087">
    <property type="entry name" value="PRK00915.1-4"/>
    <property type="match status" value="1"/>
</dbReference>
<dbReference type="InterPro" id="IPR036230">
    <property type="entry name" value="LeuA_allosteric_dom_sf"/>
</dbReference>
<evidence type="ECO:0000256" key="2">
    <source>
        <dbReference type="ARBA" id="ARBA00009396"/>
    </source>
</evidence>
<keyword evidence="13" id="KW-0012">Acyltransferase</keyword>
<dbReference type="InterPro" id="IPR005671">
    <property type="entry name" value="LeuA_bact_synth"/>
</dbReference>
<comment type="caution">
    <text evidence="13">The sequence shown here is derived from an EMBL/GenBank/DDBJ whole genome shotgun (WGS) entry which is preliminary data.</text>
</comment>
<dbReference type="GO" id="GO:0030145">
    <property type="term" value="F:manganese ion binding"/>
    <property type="evidence" value="ECO:0007669"/>
    <property type="project" value="UniProtKB-UniRule"/>
</dbReference>
<dbReference type="SMART" id="SM00917">
    <property type="entry name" value="LeuA_dimer"/>
    <property type="match status" value="1"/>
</dbReference>
<evidence type="ECO:0000256" key="9">
    <source>
        <dbReference type="ARBA" id="ARBA00023211"/>
    </source>
</evidence>
<keyword evidence="7 11" id="KW-0808">Transferase</keyword>
<dbReference type="HAMAP" id="MF_01025">
    <property type="entry name" value="LeuA_type1"/>
    <property type="match status" value="1"/>
</dbReference>
<keyword evidence="11" id="KW-0963">Cytoplasm</keyword>
<dbReference type="PROSITE" id="PS00815">
    <property type="entry name" value="AIPM_HOMOCIT_SYNTH_1"/>
    <property type="match status" value="1"/>
</dbReference>
<dbReference type="Pfam" id="PF22617">
    <property type="entry name" value="HCS_D2"/>
    <property type="match status" value="1"/>
</dbReference>
<dbReference type="EMBL" id="DTMF01000135">
    <property type="protein sequence ID" value="HGF33763.1"/>
    <property type="molecule type" value="Genomic_DNA"/>
</dbReference>
<comment type="catalytic activity">
    <reaction evidence="11">
        <text>3-methyl-2-oxobutanoate + acetyl-CoA + H2O = (2S)-2-isopropylmalate + CoA + H(+)</text>
        <dbReference type="Rhea" id="RHEA:21524"/>
        <dbReference type="ChEBI" id="CHEBI:1178"/>
        <dbReference type="ChEBI" id="CHEBI:11851"/>
        <dbReference type="ChEBI" id="CHEBI:15377"/>
        <dbReference type="ChEBI" id="CHEBI:15378"/>
        <dbReference type="ChEBI" id="CHEBI:57287"/>
        <dbReference type="ChEBI" id="CHEBI:57288"/>
        <dbReference type="EC" id="2.3.3.13"/>
    </reaction>
</comment>
<keyword evidence="8 11" id="KW-0479">Metal-binding</keyword>
<comment type="function">
    <text evidence="11">Catalyzes the condensation of the acetyl group of acetyl-CoA with 3-methyl-2-oxobutanoate (2-ketoisovalerate) to form 3-carboxy-3-hydroxy-4-methylpentanoate (2-isopropylmalate).</text>
</comment>
<dbReference type="NCBIfam" id="NF002085">
    <property type="entry name" value="PRK00915.1-2"/>
    <property type="match status" value="1"/>
</dbReference>
<keyword evidence="6 11" id="KW-0028">Amino-acid biosynthesis</keyword>
<evidence type="ECO:0000256" key="10">
    <source>
        <dbReference type="ARBA" id="ARBA00023304"/>
    </source>
</evidence>
<evidence type="ECO:0000256" key="7">
    <source>
        <dbReference type="ARBA" id="ARBA00022679"/>
    </source>
</evidence>
<comment type="similarity">
    <text evidence="2 11">Belongs to the alpha-IPM synthase/homocitrate synthase family. LeuA type 1 subfamily.</text>
</comment>
<name>A0A7C3UYB8_9BACT</name>
<dbReference type="InterPro" id="IPR054691">
    <property type="entry name" value="LeuA/HCS_post-cat"/>
</dbReference>
<dbReference type="PROSITE" id="PS50991">
    <property type="entry name" value="PYR_CT"/>
    <property type="match status" value="1"/>
</dbReference>
<evidence type="ECO:0000313" key="13">
    <source>
        <dbReference type="EMBL" id="HGF33763.1"/>
    </source>
</evidence>
<gene>
    <name evidence="11" type="primary">leuA</name>
    <name evidence="13" type="ORF">ENW96_05145</name>
</gene>
<feature type="region of interest" description="Regulatory domain" evidence="11">
    <location>
        <begin position="393"/>
        <end position="516"/>
    </location>
</feature>
<evidence type="ECO:0000256" key="4">
    <source>
        <dbReference type="ARBA" id="ARBA00018198"/>
    </source>
</evidence>
<dbReference type="AlphaFoldDB" id="A0A7C3UYB8"/>
<dbReference type="Pfam" id="PF08502">
    <property type="entry name" value="LeuA_dimer"/>
    <property type="match status" value="1"/>
</dbReference>
<dbReference type="UniPathway" id="UPA00048">
    <property type="reaction ID" value="UER00070"/>
</dbReference>
<feature type="domain" description="Pyruvate carboxyltransferase" evidence="12">
    <location>
        <begin position="5"/>
        <end position="267"/>
    </location>
</feature>
<evidence type="ECO:0000256" key="8">
    <source>
        <dbReference type="ARBA" id="ARBA00022723"/>
    </source>
</evidence>
<dbReference type="SUPFAM" id="SSF110921">
    <property type="entry name" value="2-isopropylmalate synthase LeuA, allosteric (dimerisation) domain"/>
    <property type="match status" value="1"/>
</dbReference>
<evidence type="ECO:0000256" key="1">
    <source>
        <dbReference type="ARBA" id="ARBA00004689"/>
    </source>
</evidence>
<dbReference type="InterPro" id="IPR013709">
    <property type="entry name" value="2-isopropylmalate_synth_dimer"/>
</dbReference>
<dbReference type="InterPro" id="IPR050073">
    <property type="entry name" value="2-IPM_HCS-like"/>
</dbReference>
<keyword evidence="5 11" id="KW-0432">Leucine biosynthesis</keyword>
<dbReference type="InterPro" id="IPR002034">
    <property type="entry name" value="AIPM/Hcit_synth_CS"/>
</dbReference>
<dbReference type="PANTHER" id="PTHR10277:SF9">
    <property type="entry name" value="2-ISOPROPYLMALATE SYNTHASE 1, CHLOROPLASTIC-RELATED"/>
    <property type="match status" value="1"/>
</dbReference>
<organism evidence="13">
    <name type="scientific">Desulfobacca acetoxidans</name>
    <dbReference type="NCBI Taxonomy" id="60893"/>
    <lineage>
        <taxon>Bacteria</taxon>
        <taxon>Pseudomonadati</taxon>
        <taxon>Thermodesulfobacteriota</taxon>
        <taxon>Desulfobaccia</taxon>
        <taxon>Desulfobaccales</taxon>
        <taxon>Desulfobaccaceae</taxon>
        <taxon>Desulfobacca</taxon>
    </lineage>
</organism>
<comment type="cofactor">
    <cofactor evidence="11">
        <name>Mn(2+)</name>
        <dbReference type="ChEBI" id="CHEBI:29035"/>
    </cofactor>
</comment>
<dbReference type="SUPFAM" id="SSF51569">
    <property type="entry name" value="Aldolase"/>
    <property type="match status" value="1"/>
</dbReference>
<sequence>MPEKVYIFDTTLRDGEQTPGASLNVDEKLQIARQLELLNVDVIEAGFPFSSRGDFEAVKAVAREIRGAQLAALARAQFPDIDAAWEAVKEATEPRIHTFISTSDIHLKYQLKKSREEVLEQAVAAVKHAKKYCSNVEFSAMDAGRSDLAYVAQVFAAVIDAGATTVNFPDTVGYTIPHEFGAKIKYLVDHIPNIHKAIISVHCHNDLGLAVANTLAAIVNGARQAECTINGIGERAGNASLEEVVMALATRKDLFDYYTEVVTQYICPTSRLVSKLTGVVVQPNKAIVGANAFAHESGIHQDGVLKEASTYEIMTPSTVGLKKSSLPLGKLSGRNAFRTKLQEMGYYLTDEELNRVFARFKDLADRKKTVFDEDLVSLVETEVIYKSVPEYFRLEELVVVTGTTVKPNATVKMKIGDDLKITHSFGDGPIDATYKAITALAQSKCKLLKFAVSSITGGTEALGEVSVRLEEDGAVVTGQGVDPDVVTASARAYINGLNRLKFSKEMGPKLGKPEEL</sequence>
<dbReference type="Gene3D" id="3.20.20.70">
    <property type="entry name" value="Aldolase class I"/>
    <property type="match status" value="1"/>
</dbReference>
<feature type="binding site" evidence="11">
    <location>
        <position position="204"/>
    </location>
    <ligand>
        <name>Mn(2+)</name>
        <dbReference type="ChEBI" id="CHEBI:29035"/>
    </ligand>
</feature>
<dbReference type="InterPro" id="IPR000891">
    <property type="entry name" value="PYR_CT"/>
</dbReference>
<dbReference type="GO" id="GO:0003985">
    <property type="term" value="F:acetyl-CoA C-acetyltransferase activity"/>
    <property type="evidence" value="ECO:0007669"/>
    <property type="project" value="UniProtKB-UniRule"/>
</dbReference>
<protein>
    <recommendedName>
        <fullName evidence="4 11">2-isopropylmalate synthase</fullName>
        <ecNumber evidence="3 11">2.3.3.13</ecNumber>
    </recommendedName>
    <alternativeName>
        <fullName evidence="11">Alpha-IPM synthase</fullName>
    </alternativeName>
    <alternativeName>
        <fullName evidence="11">Alpha-isopropylmalate synthase</fullName>
    </alternativeName>
</protein>
<dbReference type="FunFam" id="1.10.238.260:FF:000001">
    <property type="entry name" value="2-isopropylmalate synthase"/>
    <property type="match status" value="1"/>
</dbReference>
<evidence type="ECO:0000256" key="11">
    <source>
        <dbReference type="HAMAP-Rule" id="MF_01025"/>
    </source>
</evidence>
<dbReference type="Gene3D" id="3.30.160.270">
    <property type="match status" value="1"/>
</dbReference>
<feature type="binding site" evidence="11">
    <location>
        <position position="14"/>
    </location>
    <ligand>
        <name>Mn(2+)</name>
        <dbReference type="ChEBI" id="CHEBI:29035"/>
    </ligand>
</feature>
<comment type="pathway">
    <text evidence="1 11">Amino-acid biosynthesis; L-leucine biosynthesis; L-leucine from 3-methyl-2-oxobutanoate: step 1/4.</text>
</comment>